<evidence type="ECO:0000256" key="15">
    <source>
        <dbReference type="ARBA" id="ARBA00023137"/>
    </source>
</evidence>
<evidence type="ECO:0000256" key="18">
    <source>
        <dbReference type="SAM" id="Phobius"/>
    </source>
</evidence>
<dbReference type="Proteomes" id="UP000651156">
    <property type="component" value="Unassembled WGS sequence"/>
</dbReference>
<name>A0ABR9UST2_9CHRO</name>
<proteinExistence type="inferred from homology"/>
<keyword evidence="17" id="KW-0175">Coiled coil</keyword>
<keyword evidence="13 18" id="KW-1133">Transmembrane helix</keyword>
<comment type="similarity">
    <text evidence="2">Belongs to the CpsC/CapA family.</text>
</comment>
<dbReference type="PANTHER" id="PTHR32309">
    <property type="entry name" value="TYROSINE-PROTEIN KINASE"/>
    <property type="match status" value="1"/>
</dbReference>
<evidence type="ECO:0000256" key="6">
    <source>
        <dbReference type="ARBA" id="ARBA00022475"/>
    </source>
</evidence>
<dbReference type="InterPro" id="IPR025669">
    <property type="entry name" value="AAA_dom"/>
</dbReference>
<evidence type="ECO:0000256" key="10">
    <source>
        <dbReference type="ARBA" id="ARBA00022741"/>
    </source>
</evidence>
<feature type="domain" description="Polysaccharide chain length determinant N-terminal" evidence="19">
    <location>
        <begin position="38"/>
        <end position="129"/>
    </location>
</feature>
<evidence type="ECO:0000256" key="9">
    <source>
        <dbReference type="ARBA" id="ARBA00022692"/>
    </source>
</evidence>
<evidence type="ECO:0000259" key="19">
    <source>
        <dbReference type="Pfam" id="PF02706"/>
    </source>
</evidence>
<keyword evidence="10" id="KW-0547">Nucleotide-binding</keyword>
<protein>
    <recommendedName>
        <fullName evidence="5">non-specific protein-tyrosine kinase</fullName>
        <ecNumber evidence="5">2.7.10.2</ecNumber>
    </recommendedName>
</protein>
<evidence type="ECO:0000256" key="12">
    <source>
        <dbReference type="ARBA" id="ARBA00022840"/>
    </source>
</evidence>
<comment type="subcellular location">
    <subcellularLocation>
        <location evidence="1">Cell inner membrane</location>
        <topology evidence="1">Multi-pass membrane protein</topology>
    </subcellularLocation>
</comment>
<evidence type="ECO:0000256" key="11">
    <source>
        <dbReference type="ARBA" id="ARBA00022777"/>
    </source>
</evidence>
<dbReference type="Pfam" id="PF02706">
    <property type="entry name" value="Wzz"/>
    <property type="match status" value="1"/>
</dbReference>
<dbReference type="RefSeq" id="WP_193932499.1">
    <property type="nucleotide sequence ID" value="NZ_CAWPMZ010000060.1"/>
</dbReference>
<evidence type="ECO:0000256" key="1">
    <source>
        <dbReference type="ARBA" id="ARBA00004429"/>
    </source>
</evidence>
<evidence type="ECO:0000313" key="22">
    <source>
        <dbReference type="Proteomes" id="UP000651156"/>
    </source>
</evidence>
<keyword evidence="22" id="KW-1185">Reference proteome</keyword>
<dbReference type="EC" id="2.7.10.2" evidence="5"/>
<keyword evidence="15" id="KW-0829">Tyrosine-protein kinase</keyword>
<keyword evidence="9 18" id="KW-0812">Transmembrane</keyword>
<dbReference type="EMBL" id="JADEWN010000031">
    <property type="protein sequence ID" value="MBE9191356.1"/>
    <property type="molecule type" value="Genomic_DNA"/>
</dbReference>
<keyword evidence="7" id="KW-0997">Cell inner membrane</keyword>
<evidence type="ECO:0000259" key="20">
    <source>
        <dbReference type="Pfam" id="PF13614"/>
    </source>
</evidence>
<evidence type="ECO:0000256" key="2">
    <source>
        <dbReference type="ARBA" id="ARBA00006683"/>
    </source>
</evidence>
<comment type="caution">
    <text evidence="21">The sequence shown here is derived from an EMBL/GenBank/DDBJ whole genome shotgun (WGS) entry which is preliminary data.</text>
</comment>
<keyword evidence="8" id="KW-0808">Transferase</keyword>
<evidence type="ECO:0000256" key="13">
    <source>
        <dbReference type="ARBA" id="ARBA00022989"/>
    </source>
</evidence>
<sequence>METQSYFPKLLPEKKGKSIQSLPVVYTAQPQEGDEGGLELGQLLRALRRRIIVIAGITTAIASTSLVFALSITPTYQAKFELLITPETVENKLTPSLLNEEAGQQSQGVDETKIRILQSPKIMSPIVKEIEARYPGYDPPKLDFSLIQGTNVLEVSYQAPDSEKVSLVLDIVSKAYVAYSLEERQADVRQGIQFVEQQLPQLQQQVETLQEQLQTFRQKYNLIDPANQGKQLADQLHEIVQQRLETQTQLAKFQSLHSTLQNQLQLQPNEAKTASALSEAPRYQNLLNQLQELESQIAVESAKYHEDSPQIQALRDQQRNLLPLIEQEGRRVLLDKVPSSIFESRTLASPNSLRQQQTQQSFDTANQIQALKAQSQALTQAEKSLRQQFQQFPVLVRQHDDLERQLKIAVDNLNQFLTKREALRIDAAQKQSPWQLLTPPTQPRSSTVSVKQVLFLGTALGLILGIMAALLIDKLKNVFYTSDEVKAITNIPLLSEVPHQRYHEAYQESLHSLYTNIRFLSFDTPARSLSIISAASGDGRSTIAVHLAQTIAAMGQRVLLVDADLRHPKIHKLLNLPNTKGLSNVIADELNFQDVIQRSPNTLMTSEGYNSVDVELKIAKPILVDNFFVLTAGQVPPNPINLLASQKMQLLAKDFYSTFDFVIYDTPPLLEFADSSIIATQTDASILVVGLTKTNRSCLKKSLERLKLSSSSVLGLIANLTKE</sequence>
<evidence type="ECO:0000256" key="5">
    <source>
        <dbReference type="ARBA" id="ARBA00011903"/>
    </source>
</evidence>
<keyword evidence="12" id="KW-0067">ATP-binding</keyword>
<feature type="coiled-coil region" evidence="17">
    <location>
        <begin position="368"/>
        <end position="419"/>
    </location>
</feature>
<keyword evidence="14 18" id="KW-0472">Membrane</keyword>
<feature type="coiled-coil region" evidence="17">
    <location>
        <begin position="192"/>
        <end position="219"/>
    </location>
</feature>
<reference evidence="21 22" key="1">
    <citation type="submission" date="2020-10" db="EMBL/GenBank/DDBJ databases">
        <authorList>
            <person name="Castelo-Branco R."/>
            <person name="Eusebio N."/>
            <person name="Adriana R."/>
            <person name="Vieira A."/>
            <person name="Brugerolle De Fraissinette N."/>
            <person name="Rezende De Castro R."/>
            <person name="Schneider M.P."/>
            <person name="Vasconcelos V."/>
            <person name="Leao P.N."/>
        </authorList>
    </citation>
    <scope>NUCLEOTIDE SEQUENCE [LARGE SCALE GENOMIC DNA]</scope>
    <source>
        <strain evidence="21 22">LEGE 06123</strain>
    </source>
</reference>
<keyword evidence="6" id="KW-1003">Cell membrane</keyword>
<gene>
    <name evidence="21" type="ORF">IQ230_13545</name>
</gene>
<comment type="catalytic activity">
    <reaction evidence="16">
        <text>L-tyrosyl-[protein] + ATP = O-phospho-L-tyrosyl-[protein] + ADP + H(+)</text>
        <dbReference type="Rhea" id="RHEA:10596"/>
        <dbReference type="Rhea" id="RHEA-COMP:10136"/>
        <dbReference type="Rhea" id="RHEA-COMP:20101"/>
        <dbReference type="ChEBI" id="CHEBI:15378"/>
        <dbReference type="ChEBI" id="CHEBI:30616"/>
        <dbReference type="ChEBI" id="CHEBI:46858"/>
        <dbReference type="ChEBI" id="CHEBI:61978"/>
        <dbReference type="ChEBI" id="CHEBI:456216"/>
        <dbReference type="EC" id="2.7.10.2"/>
    </reaction>
</comment>
<dbReference type="CDD" id="cd05387">
    <property type="entry name" value="BY-kinase"/>
    <property type="match status" value="1"/>
</dbReference>
<dbReference type="InterPro" id="IPR050445">
    <property type="entry name" value="Bact_polysacc_biosynth/exp"/>
</dbReference>
<dbReference type="SUPFAM" id="SSF52540">
    <property type="entry name" value="P-loop containing nucleoside triphosphate hydrolases"/>
    <property type="match status" value="1"/>
</dbReference>
<accession>A0ABR9UST2</accession>
<dbReference type="InterPro" id="IPR003856">
    <property type="entry name" value="LPS_length_determ_N"/>
</dbReference>
<feature type="transmembrane region" description="Helical" evidence="18">
    <location>
        <begin position="453"/>
        <end position="472"/>
    </location>
</feature>
<dbReference type="InterPro" id="IPR005702">
    <property type="entry name" value="Wzc-like_C"/>
</dbReference>
<comment type="similarity">
    <text evidence="3">Belongs to the CpsD/CapB family.</text>
</comment>
<comment type="similarity">
    <text evidence="4">Belongs to the etk/wzc family.</text>
</comment>
<dbReference type="InterPro" id="IPR027417">
    <property type="entry name" value="P-loop_NTPase"/>
</dbReference>
<organism evidence="21 22">
    <name type="scientific">Gloeocapsopsis crepidinum LEGE 06123</name>
    <dbReference type="NCBI Taxonomy" id="588587"/>
    <lineage>
        <taxon>Bacteria</taxon>
        <taxon>Bacillati</taxon>
        <taxon>Cyanobacteriota</taxon>
        <taxon>Cyanophyceae</taxon>
        <taxon>Oscillatoriophycideae</taxon>
        <taxon>Chroococcales</taxon>
        <taxon>Chroococcaceae</taxon>
        <taxon>Gloeocapsopsis</taxon>
    </lineage>
</organism>
<feature type="domain" description="AAA" evidence="20">
    <location>
        <begin position="529"/>
        <end position="689"/>
    </location>
</feature>
<evidence type="ECO:0000256" key="14">
    <source>
        <dbReference type="ARBA" id="ARBA00023136"/>
    </source>
</evidence>
<dbReference type="PANTHER" id="PTHR32309:SF13">
    <property type="entry name" value="FERRIC ENTEROBACTIN TRANSPORT PROTEIN FEPE"/>
    <property type="match status" value="1"/>
</dbReference>
<dbReference type="Pfam" id="PF13614">
    <property type="entry name" value="AAA_31"/>
    <property type="match status" value="1"/>
</dbReference>
<evidence type="ECO:0000256" key="16">
    <source>
        <dbReference type="ARBA" id="ARBA00051245"/>
    </source>
</evidence>
<evidence type="ECO:0000256" key="17">
    <source>
        <dbReference type="SAM" id="Coils"/>
    </source>
</evidence>
<evidence type="ECO:0000313" key="21">
    <source>
        <dbReference type="EMBL" id="MBE9191356.1"/>
    </source>
</evidence>
<evidence type="ECO:0000256" key="4">
    <source>
        <dbReference type="ARBA" id="ARBA00008883"/>
    </source>
</evidence>
<feature type="transmembrane region" description="Helical" evidence="18">
    <location>
        <begin position="51"/>
        <end position="72"/>
    </location>
</feature>
<evidence type="ECO:0000256" key="7">
    <source>
        <dbReference type="ARBA" id="ARBA00022519"/>
    </source>
</evidence>
<dbReference type="Gene3D" id="3.40.50.300">
    <property type="entry name" value="P-loop containing nucleotide triphosphate hydrolases"/>
    <property type="match status" value="1"/>
</dbReference>
<evidence type="ECO:0000256" key="3">
    <source>
        <dbReference type="ARBA" id="ARBA00007316"/>
    </source>
</evidence>
<evidence type="ECO:0000256" key="8">
    <source>
        <dbReference type="ARBA" id="ARBA00022679"/>
    </source>
</evidence>
<keyword evidence="11" id="KW-0418">Kinase</keyword>